<evidence type="ECO:0000313" key="1">
    <source>
        <dbReference type="EMBL" id="TMS18549.1"/>
    </source>
</evidence>
<evidence type="ECO:0000313" key="2">
    <source>
        <dbReference type="Proteomes" id="UP000793456"/>
    </source>
</evidence>
<accession>A0ACD3RHC7</accession>
<reference evidence="1" key="1">
    <citation type="submission" date="2018-11" db="EMBL/GenBank/DDBJ databases">
        <title>The sequence and de novo assembly of Larimichthys crocea genome using PacBio and Hi-C technologies.</title>
        <authorList>
            <person name="Xu P."/>
            <person name="Chen B."/>
            <person name="Zhou Z."/>
            <person name="Ke Q."/>
            <person name="Wu Y."/>
            <person name="Bai H."/>
            <person name="Pu F."/>
        </authorList>
    </citation>
    <scope>NUCLEOTIDE SEQUENCE</scope>
    <source>
        <tissue evidence="1">Muscle</tissue>
    </source>
</reference>
<organism evidence="1 2">
    <name type="scientific">Larimichthys crocea</name>
    <name type="common">Large yellow croaker</name>
    <name type="synonym">Pseudosciaena crocea</name>
    <dbReference type="NCBI Taxonomy" id="215358"/>
    <lineage>
        <taxon>Eukaryota</taxon>
        <taxon>Metazoa</taxon>
        <taxon>Chordata</taxon>
        <taxon>Craniata</taxon>
        <taxon>Vertebrata</taxon>
        <taxon>Euteleostomi</taxon>
        <taxon>Actinopterygii</taxon>
        <taxon>Neopterygii</taxon>
        <taxon>Teleostei</taxon>
        <taxon>Neoteleostei</taxon>
        <taxon>Acanthomorphata</taxon>
        <taxon>Eupercaria</taxon>
        <taxon>Sciaenidae</taxon>
        <taxon>Larimichthys</taxon>
    </lineage>
</organism>
<dbReference type="Proteomes" id="UP000793456">
    <property type="component" value="Chromosome VI"/>
</dbReference>
<sequence>MLEMKIIKGESSGQGLSYSVLWGKIYIQKRACEVPTASVTIEGASALNRVRWSSGGKEVAVGDSEGRVWIYDAGELSATHTDDWGRFARTLMEIRANRADGEEEGPMELAS</sequence>
<proteinExistence type="predicted"/>
<dbReference type="EMBL" id="CM011679">
    <property type="protein sequence ID" value="TMS18549.1"/>
    <property type="molecule type" value="Genomic_DNA"/>
</dbReference>
<comment type="caution">
    <text evidence="1">The sequence shown here is derived from an EMBL/GenBank/DDBJ whole genome shotgun (WGS) entry which is preliminary data.</text>
</comment>
<keyword evidence="2" id="KW-1185">Reference proteome</keyword>
<gene>
    <name evidence="1" type="ORF">E3U43_010875</name>
</gene>
<protein>
    <submittedName>
        <fullName evidence="1">Uncharacterized protein</fullName>
    </submittedName>
</protein>
<name>A0ACD3RHC7_LARCR</name>